<dbReference type="PANTHER" id="PTHR37042:SF4">
    <property type="entry name" value="OUTER MEMBRANE PROTEIN RV1973"/>
    <property type="match status" value="1"/>
</dbReference>
<comment type="caution">
    <text evidence="4">The sequence shown here is derived from an EMBL/GenBank/DDBJ whole genome shotgun (WGS) entry which is preliminary data.</text>
</comment>
<keyword evidence="5" id="KW-1185">Reference proteome</keyword>
<sequence>MSRRARRALVAIAALTLTALVVAAVAWTQAYRQTPRPTDTDRADLERAATSAVTALMTFGGPHPPAPDAVRAHLSDPLLTRYDAERADVVLPDAVAASAQMTVSVVGMAVGEFHADDARLLAFLDQTVAVPDGSARGGGAGPPGAGAGAGGDHASTAKWLVMRKVNHIWLLADVRPVGDVTR</sequence>
<evidence type="ECO:0000256" key="3">
    <source>
        <dbReference type="SAM" id="SignalP"/>
    </source>
</evidence>
<keyword evidence="2" id="KW-0472">Membrane</keyword>
<dbReference type="AlphaFoldDB" id="A0A3N4G423"/>
<gene>
    <name evidence="4" type="ORF">EF294_19595</name>
</gene>
<evidence type="ECO:0000256" key="2">
    <source>
        <dbReference type="ARBA" id="ARBA00023136"/>
    </source>
</evidence>
<dbReference type="PANTHER" id="PTHR37042">
    <property type="entry name" value="OUTER MEMBRANE PROTEIN RV1973"/>
    <property type="match status" value="1"/>
</dbReference>
<feature type="chain" id="PRO_5038688226" description="Mce-associated membrane protein" evidence="3">
    <location>
        <begin position="24"/>
        <end position="182"/>
    </location>
</feature>
<comment type="subcellular location">
    <subcellularLocation>
        <location evidence="1">Membrane</location>
    </subcellularLocation>
</comment>
<protein>
    <recommendedName>
        <fullName evidence="6">Mce-associated membrane protein</fullName>
    </recommendedName>
</protein>
<accession>A0A3N4G423</accession>
<evidence type="ECO:0000313" key="5">
    <source>
        <dbReference type="Proteomes" id="UP000267536"/>
    </source>
</evidence>
<evidence type="ECO:0000256" key="1">
    <source>
        <dbReference type="ARBA" id="ARBA00004370"/>
    </source>
</evidence>
<dbReference type="OrthoDB" id="4374550at2"/>
<organism evidence="4 5">
    <name type="scientific">Gordonia oryzae</name>
    <dbReference type="NCBI Taxonomy" id="2487349"/>
    <lineage>
        <taxon>Bacteria</taxon>
        <taxon>Bacillati</taxon>
        <taxon>Actinomycetota</taxon>
        <taxon>Actinomycetes</taxon>
        <taxon>Mycobacteriales</taxon>
        <taxon>Gordoniaceae</taxon>
        <taxon>Gordonia</taxon>
    </lineage>
</organism>
<proteinExistence type="predicted"/>
<dbReference type="EMBL" id="RKMH01000019">
    <property type="protein sequence ID" value="RPA57115.1"/>
    <property type="molecule type" value="Genomic_DNA"/>
</dbReference>
<feature type="signal peptide" evidence="3">
    <location>
        <begin position="1"/>
        <end position="23"/>
    </location>
</feature>
<dbReference type="Proteomes" id="UP000267536">
    <property type="component" value="Unassembled WGS sequence"/>
</dbReference>
<reference evidence="4 5" key="1">
    <citation type="submission" date="2018-11" db="EMBL/GenBank/DDBJ databases">
        <title>Draft genome sequence of Gordonia sp. RS15-1S isolated from rice stems.</title>
        <authorList>
            <person name="Muangham S."/>
        </authorList>
    </citation>
    <scope>NUCLEOTIDE SEQUENCE [LARGE SCALE GENOMIC DNA]</scope>
    <source>
        <strain evidence="4 5">RS15-1S</strain>
    </source>
</reference>
<keyword evidence="3" id="KW-0732">Signal</keyword>
<dbReference type="GO" id="GO:0016020">
    <property type="term" value="C:membrane"/>
    <property type="evidence" value="ECO:0007669"/>
    <property type="project" value="UniProtKB-SubCell"/>
</dbReference>
<name>A0A3N4G423_9ACTN</name>
<evidence type="ECO:0000313" key="4">
    <source>
        <dbReference type="EMBL" id="RPA57115.1"/>
    </source>
</evidence>
<evidence type="ECO:0008006" key="6">
    <source>
        <dbReference type="Google" id="ProtNLM"/>
    </source>
</evidence>